<sequence length="114" mass="12138">MAEAASLQPRHGTAPAPALAAEPSLLPDSELHPSPAELIDAPIAASPAVASLEQSGKPRHAAPVANVPYHGWYRDLAAAQPQLQPNEQTYQQVHPQPPPLTHHQSMPVLPLEHN</sequence>
<feature type="region of interest" description="Disordered" evidence="1">
    <location>
        <begin position="79"/>
        <end position="114"/>
    </location>
</feature>
<comment type="caution">
    <text evidence="2">The sequence shown here is derived from an EMBL/GenBank/DDBJ whole genome shotgun (WGS) entry which is preliminary data.</text>
</comment>
<organism evidence="2 3">
    <name type="scientific">Rhizophlyctis rosea</name>
    <dbReference type="NCBI Taxonomy" id="64517"/>
    <lineage>
        <taxon>Eukaryota</taxon>
        <taxon>Fungi</taxon>
        <taxon>Fungi incertae sedis</taxon>
        <taxon>Chytridiomycota</taxon>
        <taxon>Chytridiomycota incertae sedis</taxon>
        <taxon>Chytridiomycetes</taxon>
        <taxon>Rhizophlyctidales</taxon>
        <taxon>Rhizophlyctidaceae</taxon>
        <taxon>Rhizophlyctis</taxon>
    </lineage>
</organism>
<feature type="non-terminal residue" evidence="2">
    <location>
        <position position="114"/>
    </location>
</feature>
<name>A0AAD5S1H9_9FUNG</name>
<evidence type="ECO:0000313" key="2">
    <source>
        <dbReference type="EMBL" id="KAJ3030271.1"/>
    </source>
</evidence>
<protein>
    <submittedName>
        <fullName evidence="2">Uncharacterized protein</fullName>
    </submittedName>
</protein>
<reference evidence="2" key="1">
    <citation type="submission" date="2020-05" db="EMBL/GenBank/DDBJ databases">
        <title>Phylogenomic resolution of chytrid fungi.</title>
        <authorList>
            <person name="Stajich J.E."/>
            <person name="Amses K."/>
            <person name="Simmons R."/>
            <person name="Seto K."/>
            <person name="Myers J."/>
            <person name="Bonds A."/>
            <person name="Quandt C.A."/>
            <person name="Barry K."/>
            <person name="Liu P."/>
            <person name="Grigoriev I."/>
            <person name="Longcore J.E."/>
            <person name="James T.Y."/>
        </authorList>
    </citation>
    <scope>NUCLEOTIDE SEQUENCE</scope>
    <source>
        <strain evidence="2">JEL0318</strain>
    </source>
</reference>
<dbReference type="EMBL" id="JADGJD010002644">
    <property type="protein sequence ID" value="KAJ3030271.1"/>
    <property type="molecule type" value="Genomic_DNA"/>
</dbReference>
<dbReference type="AlphaFoldDB" id="A0AAD5S1H9"/>
<dbReference type="Proteomes" id="UP001212841">
    <property type="component" value="Unassembled WGS sequence"/>
</dbReference>
<gene>
    <name evidence="2" type="ORF">HK097_005645</name>
</gene>
<proteinExistence type="predicted"/>
<evidence type="ECO:0000313" key="3">
    <source>
        <dbReference type="Proteomes" id="UP001212841"/>
    </source>
</evidence>
<accession>A0AAD5S1H9</accession>
<keyword evidence="3" id="KW-1185">Reference proteome</keyword>
<feature type="compositionally biased region" description="Low complexity" evidence="1">
    <location>
        <begin position="14"/>
        <end position="27"/>
    </location>
</feature>
<evidence type="ECO:0000256" key="1">
    <source>
        <dbReference type="SAM" id="MobiDB-lite"/>
    </source>
</evidence>
<feature type="compositionally biased region" description="Polar residues" evidence="1">
    <location>
        <begin position="81"/>
        <end position="94"/>
    </location>
</feature>
<feature type="region of interest" description="Disordered" evidence="1">
    <location>
        <begin position="1"/>
        <end position="39"/>
    </location>
</feature>